<keyword evidence="1" id="KW-0472">Membrane</keyword>
<feature type="transmembrane region" description="Helical" evidence="1">
    <location>
        <begin position="124"/>
        <end position="144"/>
    </location>
</feature>
<feature type="transmembrane region" description="Helical" evidence="1">
    <location>
        <begin position="156"/>
        <end position="176"/>
    </location>
</feature>
<feature type="transmembrane region" description="Helical" evidence="1">
    <location>
        <begin position="66"/>
        <end position="85"/>
    </location>
</feature>
<evidence type="ECO:0000313" key="3">
    <source>
        <dbReference type="Proteomes" id="UP000189941"/>
    </source>
</evidence>
<evidence type="ECO:0000313" key="2">
    <source>
        <dbReference type="EMBL" id="SJZ65738.1"/>
    </source>
</evidence>
<keyword evidence="1" id="KW-0812">Transmembrane</keyword>
<name>A0A1T4MG14_9LACT</name>
<proteinExistence type="predicted"/>
<sequence>MKQVEKYSYLISGLLWIIVGLFLIIEKQLFVVNISILFSSVLLIIGIGRLVKVVVPKRERNFEQRLVLLITGASDWVLAFLIYFFRLSWPAFLSKAIGYYQLFIGVSLFISWLLLRRDRVSGRVSILLASVITLIWGVASIAIKSSETVDGVVARLGFYLVFIGLTILMDARDYYFSQRTKTRVKRRIRVPLPVIFTILLPKKMLDKINHFIQEELSMNEWISPELKETDRQPVLKVFIHVGEDGFNQMGHVDLSYKGCVYAYGNYDIDSERLLGAIGDGVLFSLDDQDYIDYCLQDNKTLFEYRVVLTAAQEVEFEKNLNDILKNTQAWVPTSSTQLASYLGKMTQKYKVETFKFKSSRYKTYFVLGTNCVLLADQLIGASGLDLLAMVGILAPGTYYDYFEKEFQKTNSIVVGKTIHNPVLKDSMLLLSNEIL</sequence>
<accession>A0A1T4MG14</accession>
<feature type="transmembrane region" description="Helical" evidence="1">
    <location>
        <begin position="31"/>
        <end position="54"/>
    </location>
</feature>
<organism evidence="2 3">
    <name type="scientific">Globicatella sulfidifaciens DSM 15739</name>
    <dbReference type="NCBI Taxonomy" id="1121925"/>
    <lineage>
        <taxon>Bacteria</taxon>
        <taxon>Bacillati</taxon>
        <taxon>Bacillota</taxon>
        <taxon>Bacilli</taxon>
        <taxon>Lactobacillales</taxon>
        <taxon>Aerococcaceae</taxon>
        <taxon>Globicatella</taxon>
    </lineage>
</organism>
<reference evidence="3" key="1">
    <citation type="submission" date="2017-02" db="EMBL/GenBank/DDBJ databases">
        <authorList>
            <person name="Varghese N."/>
            <person name="Submissions S."/>
        </authorList>
    </citation>
    <scope>NUCLEOTIDE SEQUENCE [LARGE SCALE GENOMIC DNA]</scope>
    <source>
        <strain evidence="3">DSM 15739</strain>
    </source>
</reference>
<keyword evidence="3" id="KW-1185">Reference proteome</keyword>
<dbReference type="OrthoDB" id="1641596at2"/>
<dbReference type="RefSeq" id="WP_078756144.1">
    <property type="nucleotide sequence ID" value="NZ_FUWO01000012.1"/>
</dbReference>
<keyword evidence="1" id="KW-1133">Transmembrane helix</keyword>
<evidence type="ECO:0000256" key="1">
    <source>
        <dbReference type="SAM" id="Phobius"/>
    </source>
</evidence>
<dbReference type="Proteomes" id="UP000189941">
    <property type="component" value="Unassembled WGS sequence"/>
</dbReference>
<protein>
    <submittedName>
        <fullName evidence="2">Uncharacterized membrane protein HdeD, DUF308 family</fullName>
    </submittedName>
</protein>
<feature type="transmembrane region" description="Helical" evidence="1">
    <location>
        <begin position="7"/>
        <end position="25"/>
    </location>
</feature>
<feature type="transmembrane region" description="Helical" evidence="1">
    <location>
        <begin position="97"/>
        <end position="115"/>
    </location>
</feature>
<gene>
    <name evidence="2" type="ORF">SAMN02746011_01409</name>
</gene>
<dbReference type="EMBL" id="FUWO01000012">
    <property type="protein sequence ID" value="SJZ65738.1"/>
    <property type="molecule type" value="Genomic_DNA"/>
</dbReference>
<dbReference type="AlphaFoldDB" id="A0A1T4MG14"/>